<feature type="compositionally biased region" description="Basic and acidic residues" evidence="5">
    <location>
        <begin position="626"/>
        <end position="635"/>
    </location>
</feature>
<keyword evidence="3" id="KW-0788">Thiol protease</keyword>
<feature type="compositionally biased region" description="Polar residues" evidence="5">
    <location>
        <begin position="657"/>
        <end position="676"/>
    </location>
</feature>
<dbReference type="GO" id="GO:0006508">
    <property type="term" value="P:proteolysis"/>
    <property type="evidence" value="ECO:0007669"/>
    <property type="project" value="UniProtKB-KW"/>
</dbReference>
<dbReference type="Pfam" id="PF00648">
    <property type="entry name" value="Peptidase_C2"/>
    <property type="match status" value="1"/>
</dbReference>
<keyword evidence="3" id="KW-0645">Protease</keyword>
<keyword evidence="3" id="KW-0378">Hydrolase</keyword>
<dbReference type="SMART" id="SM00230">
    <property type="entry name" value="CysPc"/>
    <property type="match status" value="1"/>
</dbReference>
<dbReference type="InterPro" id="IPR001300">
    <property type="entry name" value="Peptidase_C2_calpain_cat"/>
</dbReference>
<dbReference type="SUPFAM" id="SSF54001">
    <property type="entry name" value="Cysteine proteinases"/>
    <property type="match status" value="1"/>
</dbReference>
<dbReference type="PROSITE" id="PS50203">
    <property type="entry name" value="CALPAIN_CAT"/>
    <property type="match status" value="1"/>
</dbReference>
<reference evidence="7" key="1">
    <citation type="journal article" date="2020" name="Stud. Mycol.">
        <title>101 Dothideomycetes genomes: a test case for predicting lifestyles and emergence of pathogens.</title>
        <authorList>
            <person name="Haridas S."/>
            <person name="Albert R."/>
            <person name="Binder M."/>
            <person name="Bloem J."/>
            <person name="Labutti K."/>
            <person name="Salamov A."/>
            <person name="Andreopoulos B."/>
            <person name="Baker S."/>
            <person name="Barry K."/>
            <person name="Bills G."/>
            <person name="Bluhm B."/>
            <person name="Cannon C."/>
            <person name="Castanera R."/>
            <person name="Culley D."/>
            <person name="Daum C."/>
            <person name="Ezra D."/>
            <person name="Gonzalez J."/>
            <person name="Henrissat B."/>
            <person name="Kuo A."/>
            <person name="Liang C."/>
            <person name="Lipzen A."/>
            <person name="Lutzoni F."/>
            <person name="Magnuson J."/>
            <person name="Mondo S."/>
            <person name="Nolan M."/>
            <person name="Ohm R."/>
            <person name="Pangilinan J."/>
            <person name="Park H.-J."/>
            <person name="Ramirez L."/>
            <person name="Alfaro M."/>
            <person name="Sun H."/>
            <person name="Tritt A."/>
            <person name="Yoshinaga Y."/>
            <person name="Zwiers L.-H."/>
            <person name="Turgeon B."/>
            <person name="Goodwin S."/>
            <person name="Spatafora J."/>
            <person name="Crous P."/>
            <person name="Grigoriev I."/>
        </authorList>
    </citation>
    <scope>NUCLEOTIDE SEQUENCE</scope>
    <source>
        <strain evidence="7">CBS 675.92</strain>
    </source>
</reference>
<dbReference type="InterPro" id="IPR000169">
    <property type="entry name" value="Pept_cys_AS"/>
</dbReference>
<feature type="region of interest" description="Disordered" evidence="5">
    <location>
        <begin position="626"/>
        <end position="686"/>
    </location>
</feature>
<dbReference type="InterPro" id="IPR036213">
    <property type="entry name" value="Calpain_III_sf"/>
</dbReference>
<feature type="active site" evidence="2 3">
    <location>
        <position position="347"/>
    </location>
</feature>
<dbReference type="InterPro" id="IPR038765">
    <property type="entry name" value="Papain-like_cys_pep_sf"/>
</dbReference>
<evidence type="ECO:0000259" key="6">
    <source>
        <dbReference type="PROSITE" id="PS50203"/>
    </source>
</evidence>
<feature type="coiled-coil region" evidence="4">
    <location>
        <begin position="582"/>
        <end position="609"/>
    </location>
</feature>
<keyword evidence="8" id="KW-1185">Reference proteome</keyword>
<dbReference type="OrthoDB" id="424753at2759"/>
<accession>A0A6A5TC19</accession>
<feature type="compositionally biased region" description="Polar residues" evidence="5">
    <location>
        <begin position="636"/>
        <end position="648"/>
    </location>
</feature>
<name>A0A6A5TC19_9PLEO</name>
<feature type="region of interest" description="Disordered" evidence="5">
    <location>
        <begin position="1"/>
        <end position="36"/>
    </location>
</feature>
<dbReference type="InterPro" id="IPR022684">
    <property type="entry name" value="Calpain_cysteine_protease"/>
</dbReference>
<dbReference type="PROSITE" id="PS00139">
    <property type="entry name" value="THIOL_PROTEASE_CYS"/>
    <property type="match status" value="1"/>
</dbReference>
<evidence type="ECO:0000256" key="4">
    <source>
        <dbReference type="SAM" id="Coils"/>
    </source>
</evidence>
<feature type="active site" evidence="2 3">
    <location>
        <position position="372"/>
    </location>
</feature>
<feature type="active site" evidence="2 3">
    <location>
        <position position="173"/>
    </location>
</feature>
<evidence type="ECO:0000256" key="2">
    <source>
        <dbReference type="PIRSR" id="PIRSR622684-1"/>
    </source>
</evidence>
<feature type="region of interest" description="Disordered" evidence="5">
    <location>
        <begin position="712"/>
        <end position="741"/>
    </location>
</feature>
<dbReference type="PANTHER" id="PTHR10183">
    <property type="entry name" value="CALPAIN"/>
    <property type="match status" value="1"/>
</dbReference>
<feature type="compositionally biased region" description="Polar residues" evidence="5">
    <location>
        <begin position="729"/>
        <end position="741"/>
    </location>
</feature>
<dbReference type="Gene3D" id="3.90.70.10">
    <property type="entry name" value="Cysteine proteinases"/>
    <property type="match status" value="1"/>
</dbReference>
<dbReference type="PRINTS" id="PR00704">
    <property type="entry name" value="CALPAIN"/>
</dbReference>
<evidence type="ECO:0000256" key="3">
    <source>
        <dbReference type="PROSITE-ProRule" id="PRU00239"/>
    </source>
</evidence>
<dbReference type="PANTHER" id="PTHR10183:SF425">
    <property type="entry name" value="CALPAIN-5"/>
    <property type="match status" value="1"/>
</dbReference>
<protein>
    <submittedName>
        <fullName evidence="7">Cysteine proteinase</fullName>
    </submittedName>
</protein>
<dbReference type="AlphaFoldDB" id="A0A6A5TC19"/>
<keyword evidence="4" id="KW-0175">Coiled coil</keyword>
<comment type="similarity">
    <text evidence="1">Belongs to the peptidase C2 family.</text>
</comment>
<feature type="compositionally biased region" description="Basic and acidic residues" evidence="5">
    <location>
        <begin position="677"/>
        <end position="686"/>
    </location>
</feature>
<dbReference type="EMBL" id="ML977033">
    <property type="protein sequence ID" value="KAF1949734.1"/>
    <property type="molecule type" value="Genomic_DNA"/>
</dbReference>
<feature type="domain" description="Calpain catalytic" evidence="6">
    <location>
        <begin position="109"/>
        <end position="434"/>
    </location>
</feature>
<dbReference type="CDD" id="cd00044">
    <property type="entry name" value="CysPc"/>
    <property type="match status" value="1"/>
</dbReference>
<evidence type="ECO:0000256" key="1">
    <source>
        <dbReference type="ARBA" id="ARBA00007623"/>
    </source>
</evidence>
<dbReference type="SUPFAM" id="SSF49758">
    <property type="entry name" value="Calpain large subunit, middle domain (domain III)"/>
    <property type="match status" value="1"/>
</dbReference>
<dbReference type="Proteomes" id="UP000800035">
    <property type="component" value="Unassembled WGS sequence"/>
</dbReference>
<sequence>MHTPPQGRPRADVASTPSTAAIDDSKKVEDETKTPQESLNEFWNNLVTKKPSKVTNIFPPTLYANLLPPKQNRGTVKGKNAAESYRAAVEECRTRVKRIVRECHRTNEKFTDPEFDIEGDGDERNCLDLLVSRSKNTRTPRSVHRIDWIFEKPSFTVDGFSGSSVKQGQVGDCWFIAALSTTCSKPSLMEKICVERDEECGVYGFVFFRDGEWISTVVDDNLYLSNKDYEGTYDPEGEKGTEYKTIHQTGSKALYFASSTNPNETWLPLMEKAYAKVHGDFEAIDGGQSGEGVEDLTGGVNTVIKLNRVMSKEKLWQELLQVNKQFLFSAISLDKSEDPRFGLPTNHTYSILRAVEEEDEQGQKKRLVQIRNPWGKPAAANNGEWNGAWSDGSEEWTAFWLQKLNYSFAKNGIFWMSFNDVCKYFAELDRTRLFDEEWTVVQRWASSGVAWMTGYLNTKFIVDIKKGGPTVFVLSQLDERYFMGLDGRYTFNLHFILKEADSTSADYIVRARCPRVNSRSVSAEIDLEPGTYEVIPKIVANRYDELDVCEVVAKLADKKPQKLRQIGMNYDIAHAKALVEPSKAEQEAVEENKRKAEKEKAELEAYKAHKVEFEAWQKERREREAFEAWQKEKNGSAETTTSDSQPVAQETPAEAMISTNADAAQTTPATEVNQQTDADKKKEKVSKPWNAVCVFGLRVYSKDKEVTIRLVKPKDAEASSLDVGGATQAGATMSVQTRSQL</sequence>
<evidence type="ECO:0000313" key="7">
    <source>
        <dbReference type="EMBL" id="KAF1949734.1"/>
    </source>
</evidence>
<organism evidence="7 8">
    <name type="scientific">Byssothecium circinans</name>
    <dbReference type="NCBI Taxonomy" id="147558"/>
    <lineage>
        <taxon>Eukaryota</taxon>
        <taxon>Fungi</taxon>
        <taxon>Dikarya</taxon>
        <taxon>Ascomycota</taxon>
        <taxon>Pezizomycotina</taxon>
        <taxon>Dothideomycetes</taxon>
        <taxon>Pleosporomycetidae</taxon>
        <taxon>Pleosporales</taxon>
        <taxon>Massarineae</taxon>
        <taxon>Massarinaceae</taxon>
        <taxon>Byssothecium</taxon>
    </lineage>
</organism>
<evidence type="ECO:0000256" key="5">
    <source>
        <dbReference type="SAM" id="MobiDB-lite"/>
    </source>
</evidence>
<dbReference type="GO" id="GO:0004198">
    <property type="term" value="F:calcium-dependent cysteine-type endopeptidase activity"/>
    <property type="evidence" value="ECO:0007669"/>
    <property type="project" value="InterPro"/>
</dbReference>
<gene>
    <name evidence="7" type="ORF">CC80DRAFT_254695</name>
</gene>
<evidence type="ECO:0000313" key="8">
    <source>
        <dbReference type="Proteomes" id="UP000800035"/>
    </source>
</evidence>
<proteinExistence type="inferred from homology"/>
<feature type="compositionally biased region" description="Basic and acidic residues" evidence="5">
    <location>
        <begin position="23"/>
        <end position="34"/>
    </location>
</feature>